<dbReference type="Pfam" id="PF13384">
    <property type="entry name" value="HTH_23"/>
    <property type="match status" value="1"/>
</dbReference>
<sequence>MNVDPSRPLTSCRVGMLPGFPGPPTAPRGMVPCRGTLATCFRFDGVDDGGRPLPRGDLAVCLCLPLCALSSPPPIASRRIADSTTGRDSIARVVPLRQRLPSPPASALSTRVVPLRRFRPSPPASALSVHVGPVRPRRASPPSSPLPARVAPLRSRRPSPLASPLSASPLSAGLAPLRPRRPSHGFVRVPTPSSPSSAKASSSPLDEVGMSTTTTDRAATDAVSSTSSGSTASTTPSTSFDLLSSTAVSASTGFTSSSCSTSGADGGVMEAPTSESTVCCAACAAALMFSEETRQHVLGLLDERYPAVDVAEIIGCSRRSMRRWMRIFEENGTVWRDPRLRNLHADAAIRNPHLARAILTLVEKEPAAFLGNYVDLLVALSLD</sequence>
<feature type="compositionally biased region" description="Low complexity" evidence="1">
    <location>
        <begin position="146"/>
        <end position="177"/>
    </location>
</feature>
<evidence type="ECO:0000313" key="2">
    <source>
        <dbReference type="EMBL" id="OSX73228.1"/>
    </source>
</evidence>
<dbReference type="InterPro" id="IPR009057">
    <property type="entry name" value="Homeodomain-like_sf"/>
</dbReference>
<reference evidence="2 3" key="1">
    <citation type="submission" date="2017-03" db="EMBL/GenBank/DDBJ databases">
        <title>WGS assembly of Porphyra umbilicalis.</title>
        <authorList>
            <person name="Brawley S.H."/>
            <person name="Blouin N.A."/>
            <person name="Ficko-Blean E."/>
            <person name="Wheeler G.L."/>
            <person name="Lohr M."/>
            <person name="Goodson H.V."/>
            <person name="Jenkins J.W."/>
            <person name="Blaby-Haas C.E."/>
            <person name="Helliwell K.E."/>
            <person name="Chan C."/>
            <person name="Marriage T."/>
            <person name="Bhattacharya D."/>
            <person name="Klein A.S."/>
            <person name="Badis Y."/>
            <person name="Brodie J."/>
            <person name="Cao Y."/>
            <person name="Collen J."/>
            <person name="Dittami S.M."/>
            <person name="Gachon C.M."/>
            <person name="Green B.R."/>
            <person name="Karpowicz S."/>
            <person name="Kim J.W."/>
            <person name="Kudahl U."/>
            <person name="Lin S."/>
            <person name="Michel G."/>
            <person name="Mittag M."/>
            <person name="Olson B.J."/>
            <person name="Pangilinan J."/>
            <person name="Peng Y."/>
            <person name="Qiu H."/>
            <person name="Shu S."/>
            <person name="Singer J.T."/>
            <person name="Smith A.G."/>
            <person name="Sprecher B.N."/>
            <person name="Wagner V."/>
            <person name="Wang W."/>
            <person name="Wang Z.-Y."/>
            <person name="Yan J."/>
            <person name="Yarish C."/>
            <person name="Zoeuner-Riek S."/>
            <person name="Zhuang Y."/>
            <person name="Zou Y."/>
            <person name="Lindquist E.A."/>
            <person name="Grimwood J."/>
            <person name="Barry K."/>
            <person name="Rokhsar D.S."/>
            <person name="Schmutz J."/>
            <person name="Stiller J.W."/>
            <person name="Grossman A.R."/>
            <person name="Prochnik S.E."/>
        </authorList>
    </citation>
    <scope>NUCLEOTIDE SEQUENCE [LARGE SCALE GENOMIC DNA]</scope>
    <source>
        <strain evidence="2">4086291</strain>
    </source>
</reference>
<dbReference type="Proteomes" id="UP000218209">
    <property type="component" value="Unassembled WGS sequence"/>
</dbReference>
<dbReference type="AlphaFoldDB" id="A0A1X6NXA1"/>
<accession>A0A1X6NXA1</accession>
<dbReference type="SUPFAM" id="SSF46689">
    <property type="entry name" value="Homeodomain-like"/>
    <property type="match status" value="1"/>
</dbReference>
<protein>
    <submittedName>
        <fullName evidence="2">Uncharacterized protein</fullName>
    </submittedName>
</protein>
<organism evidence="2 3">
    <name type="scientific">Porphyra umbilicalis</name>
    <name type="common">Purple laver</name>
    <name type="synonym">Red alga</name>
    <dbReference type="NCBI Taxonomy" id="2786"/>
    <lineage>
        <taxon>Eukaryota</taxon>
        <taxon>Rhodophyta</taxon>
        <taxon>Bangiophyceae</taxon>
        <taxon>Bangiales</taxon>
        <taxon>Bangiaceae</taxon>
        <taxon>Porphyra</taxon>
    </lineage>
</organism>
<feature type="compositionally biased region" description="Low complexity" evidence="1">
    <location>
        <begin position="211"/>
        <end position="239"/>
    </location>
</feature>
<proteinExistence type="predicted"/>
<keyword evidence="3" id="KW-1185">Reference proteome</keyword>
<name>A0A1X6NXA1_PORUM</name>
<gene>
    <name evidence="2" type="ORF">BU14_0366s0002</name>
</gene>
<dbReference type="EMBL" id="KV919010">
    <property type="protein sequence ID" value="OSX73228.1"/>
    <property type="molecule type" value="Genomic_DNA"/>
</dbReference>
<feature type="compositionally biased region" description="Low complexity" evidence="1">
    <location>
        <begin position="194"/>
        <end position="204"/>
    </location>
</feature>
<evidence type="ECO:0000313" key="3">
    <source>
        <dbReference type="Proteomes" id="UP000218209"/>
    </source>
</evidence>
<evidence type="ECO:0000256" key="1">
    <source>
        <dbReference type="SAM" id="MobiDB-lite"/>
    </source>
</evidence>
<feature type="region of interest" description="Disordered" evidence="1">
    <location>
        <begin position="121"/>
        <end position="239"/>
    </location>
</feature>